<dbReference type="RefSeq" id="XP_016641133.1">
    <property type="nucleotide sequence ID" value="XM_016789306.1"/>
</dbReference>
<evidence type="ECO:0000259" key="1">
    <source>
        <dbReference type="PROSITE" id="PS50141"/>
    </source>
</evidence>
<dbReference type="SMART" id="SM00552">
    <property type="entry name" value="ADEAMc"/>
    <property type="match status" value="1"/>
</dbReference>
<dbReference type="KEGG" id="sapo:SAPIO_CDS7443"/>
<dbReference type="Pfam" id="PF02137">
    <property type="entry name" value="A_deamin"/>
    <property type="match status" value="1"/>
</dbReference>
<dbReference type="PROSITE" id="PS50141">
    <property type="entry name" value="A_DEAMIN_EDITASE"/>
    <property type="match status" value="1"/>
</dbReference>
<gene>
    <name evidence="2" type="ORF">SAPIO_CDS7443</name>
</gene>
<accession>A0A084G1X2</accession>
<dbReference type="InterPro" id="IPR042935">
    <property type="entry name" value="Tad1"/>
</dbReference>
<dbReference type="GO" id="GO:0043829">
    <property type="term" value="F:tRNA-specific adenosine-37 deaminase activity"/>
    <property type="evidence" value="ECO:0007669"/>
    <property type="project" value="TreeGrafter"/>
</dbReference>
<dbReference type="Proteomes" id="UP000028545">
    <property type="component" value="Unassembled WGS sequence"/>
</dbReference>
<dbReference type="PANTHER" id="PTHR47803">
    <property type="entry name" value="TRNA-SPECIFIC ADENOSINE DEAMINASE 1"/>
    <property type="match status" value="1"/>
</dbReference>
<dbReference type="GO" id="GO:0002100">
    <property type="term" value="P:tRNA wobble adenosine to inosine editing"/>
    <property type="evidence" value="ECO:0007669"/>
    <property type="project" value="InterPro"/>
</dbReference>
<evidence type="ECO:0000313" key="2">
    <source>
        <dbReference type="EMBL" id="KEZ41334.1"/>
    </source>
</evidence>
<organism evidence="2 3">
    <name type="scientific">Pseudallescheria apiosperma</name>
    <name type="common">Scedosporium apiospermum</name>
    <dbReference type="NCBI Taxonomy" id="563466"/>
    <lineage>
        <taxon>Eukaryota</taxon>
        <taxon>Fungi</taxon>
        <taxon>Dikarya</taxon>
        <taxon>Ascomycota</taxon>
        <taxon>Pezizomycotina</taxon>
        <taxon>Sordariomycetes</taxon>
        <taxon>Hypocreomycetidae</taxon>
        <taxon>Microascales</taxon>
        <taxon>Microascaceae</taxon>
        <taxon>Scedosporium</taxon>
    </lineage>
</organism>
<proteinExistence type="predicted"/>
<keyword evidence="3" id="KW-1185">Reference proteome</keyword>
<feature type="domain" description="A to I editase" evidence="1">
    <location>
        <begin position="68"/>
        <end position="392"/>
    </location>
</feature>
<dbReference type="GO" id="GO:0003723">
    <property type="term" value="F:RNA binding"/>
    <property type="evidence" value="ECO:0007669"/>
    <property type="project" value="InterPro"/>
</dbReference>
<dbReference type="PANTHER" id="PTHR47803:SF1">
    <property type="entry name" value="TRNA-SPECIFIC ADENOSINE DEAMINASE 1"/>
    <property type="match status" value="1"/>
</dbReference>
<dbReference type="HOGENOM" id="CLU_005382_2_1_1"/>
<sequence length="423" mass="46809">MTALQPPFEASVSNTSSETADKIANLVHEHFNSLPRKRKPAIRDTGVHEWIPLSSIVAERNGELRCLSLATGMKCLPAAKLKETNGNGLHDWHAEVLAIRVFNHYLLSEARRLSQTGGEDNESFILRRSMADPGMSQPFTVHDDVRLYMYSSEAPCGDASMELTMSAQEDPTPWVIPPAPASSSPGTTPSASLLHGRQYFSNLGIIRRKPSRPDAPPTLSKSCSDKLTLSQATSLLSSLTSLLVHPSNAYLTALIIPSASYVPTGFQRCFFDRTEPLRNSTWEGGYHFHPLELLTTPIEFDFSKRQATARSKGKIAPCNVSAVWGAHGLDEGLVGGVVQGRRAFEERGASALSRRRMWCFALEVAELLGRDGEEIRETLGVERYGDVKEGARLEERREVKKFVWEEALMGWVRNVGDEAFTLK</sequence>
<comment type="caution">
    <text evidence="2">The sequence shown here is derived from an EMBL/GenBank/DDBJ whole genome shotgun (WGS) entry which is preliminary data.</text>
</comment>
<name>A0A084G1X2_PSEDA</name>
<dbReference type="OrthoDB" id="10268011at2759"/>
<reference evidence="2 3" key="1">
    <citation type="journal article" date="2014" name="Genome Announc.">
        <title>Draft genome sequence of the pathogenic fungus Scedosporium apiospermum.</title>
        <authorList>
            <person name="Vandeputte P."/>
            <person name="Ghamrawi S."/>
            <person name="Rechenmann M."/>
            <person name="Iltis A."/>
            <person name="Giraud S."/>
            <person name="Fleury M."/>
            <person name="Thornton C."/>
            <person name="Delhaes L."/>
            <person name="Meyer W."/>
            <person name="Papon N."/>
            <person name="Bouchara J.P."/>
        </authorList>
    </citation>
    <scope>NUCLEOTIDE SEQUENCE [LARGE SCALE GENOMIC DNA]</scope>
    <source>
        <strain evidence="2 3">IHEM 14462</strain>
    </source>
</reference>
<dbReference type="OMA" id="PDIKIYM"/>
<dbReference type="VEuPathDB" id="FungiDB:SAPIO_CDS7443"/>
<dbReference type="EMBL" id="JOWA01000110">
    <property type="protein sequence ID" value="KEZ41334.1"/>
    <property type="molecule type" value="Genomic_DNA"/>
</dbReference>
<dbReference type="GeneID" id="27726515"/>
<protein>
    <submittedName>
        <fullName evidence="2">Adenosine-deaminase</fullName>
    </submittedName>
</protein>
<dbReference type="AlphaFoldDB" id="A0A084G1X2"/>
<dbReference type="InterPro" id="IPR002466">
    <property type="entry name" value="A_deamin"/>
</dbReference>
<evidence type="ECO:0000313" key="3">
    <source>
        <dbReference type="Proteomes" id="UP000028545"/>
    </source>
</evidence>